<evidence type="ECO:0000313" key="4">
    <source>
        <dbReference type="WBParaSite" id="GPUH_0002474801-mRNA-1"/>
    </source>
</evidence>
<dbReference type="OrthoDB" id="21502at2759"/>
<dbReference type="InterPro" id="IPR045107">
    <property type="entry name" value="SAC3/GANP/THP3"/>
</dbReference>
<sequence>MCPEKERYMRVVQKRLSLYECSQDGRMAPELTVKEYSRSAADQEEPLPHELRPADVLQRTMNYLVGKIVNCVPKTDEELAQWYDFLWNRTRAIRKDITQQMMVNDTAVSLIEQCVRLHTFASHRLCELDFNEFDQKMNTENLSKSLQSLRYLYEDLAKKGIFYPSEPEFRAYEIMLNLSDSNCCLCHRYFNRMRHQAMYALSHSVQITGKYPVNKFIELLGFDDRDAVLQFLEYYSEPLRRVHSWIESKRNGQTLTKILSGGSDVDVVISTPTNSFDKRGAYVSDAVLDSYISASGTDFTVATNENEVVSHAFTLFSKANRAANESIDALAENLAAEIINAEVGRICKLIYSKSLAHPLTTTLFNQIFEDCLKSCCKEVMMAAKLHHRHKLAGDAVRDKIRSLWTSMSDSILDEVISTAVCSATKTTVRDCRRIHNEQLLDVVAKSLLDALVLEATNKYVRDIGRCKIDEGINYAAGQALAEAECERLKPFLIDEEFLDEKAEEKKKPPATWTKSLSERSSTLLDHFDKKTLETGMKIARQNLERINKNKRIHV</sequence>
<evidence type="ECO:0000259" key="1">
    <source>
        <dbReference type="Pfam" id="PF03399"/>
    </source>
</evidence>
<feature type="domain" description="SAC3/GANP/THP3 conserved" evidence="1">
    <location>
        <begin position="1"/>
        <end position="182"/>
    </location>
</feature>
<keyword evidence="3" id="KW-1185">Reference proteome</keyword>
<dbReference type="PANTHER" id="PTHR12436:SF3">
    <property type="entry name" value="GERMINAL-CENTER ASSOCIATED NUCLEAR PROTEIN"/>
    <property type="match status" value="1"/>
</dbReference>
<dbReference type="GO" id="GO:0005737">
    <property type="term" value="C:cytoplasm"/>
    <property type="evidence" value="ECO:0007669"/>
    <property type="project" value="TreeGrafter"/>
</dbReference>
<dbReference type="WBParaSite" id="GPUH_0002474801-mRNA-1">
    <property type="protein sequence ID" value="GPUH_0002474801-mRNA-1"/>
    <property type="gene ID" value="GPUH_0002474801"/>
</dbReference>
<dbReference type="Gene3D" id="1.25.40.990">
    <property type="match status" value="2"/>
</dbReference>
<dbReference type="Proteomes" id="UP000271098">
    <property type="component" value="Unassembled WGS sequence"/>
</dbReference>
<evidence type="ECO:0000313" key="2">
    <source>
        <dbReference type="EMBL" id="VDN43238.1"/>
    </source>
</evidence>
<protein>
    <submittedName>
        <fullName evidence="4">SAC3_GANP domain-containing protein</fullName>
    </submittedName>
</protein>
<dbReference type="InterPro" id="IPR005062">
    <property type="entry name" value="SAC3/GANP/THP3_conserved"/>
</dbReference>
<dbReference type="Pfam" id="PF03399">
    <property type="entry name" value="SAC3_GANP"/>
    <property type="match status" value="1"/>
</dbReference>
<dbReference type="GO" id="GO:0006406">
    <property type="term" value="P:mRNA export from nucleus"/>
    <property type="evidence" value="ECO:0007669"/>
    <property type="project" value="TreeGrafter"/>
</dbReference>
<reference evidence="4" key="1">
    <citation type="submission" date="2016-06" db="UniProtKB">
        <authorList>
            <consortium name="WormBaseParasite"/>
        </authorList>
    </citation>
    <scope>IDENTIFICATION</scope>
</reference>
<reference evidence="2 3" key="2">
    <citation type="submission" date="2018-11" db="EMBL/GenBank/DDBJ databases">
        <authorList>
            <consortium name="Pathogen Informatics"/>
        </authorList>
    </citation>
    <scope>NUCLEOTIDE SEQUENCE [LARGE SCALE GENOMIC DNA]</scope>
</reference>
<dbReference type="AlphaFoldDB" id="A0A183EUS7"/>
<name>A0A183EUS7_9BILA</name>
<evidence type="ECO:0000313" key="3">
    <source>
        <dbReference type="Proteomes" id="UP000271098"/>
    </source>
</evidence>
<organism evidence="4">
    <name type="scientific">Gongylonema pulchrum</name>
    <dbReference type="NCBI Taxonomy" id="637853"/>
    <lineage>
        <taxon>Eukaryota</taxon>
        <taxon>Metazoa</taxon>
        <taxon>Ecdysozoa</taxon>
        <taxon>Nematoda</taxon>
        <taxon>Chromadorea</taxon>
        <taxon>Rhabditida</taxon>
        <taxon>Spirurina</taxon>
        <taxon>Spiruromorpha</taxon>
        <taxon>Spiruroidea</taxon>
        <taxon>Gongylonematidae</taxon>
        <taxon>Gongylonema</taxon>
    </lineage>
</organism>
<gene>
    <name evidence="2" type="ORF">GPUH_LOCUS24719</name>
</gene>
<proteinExistence type="predicted"/>
<dbReference type="EMBL" id="UYRT01102244">
    <property type="protein sequence ID" value="VDN43238.1"/>
    <property type="molecule type" value="Genomic_DNA"/>
</dbReference>
<accession>A0A183EUS7</accession>
<dbReference type="GO" id="GO:0070390">
    <property type="term" value="C:transcription export complex 2"/>
    <property type="evidence" value="ECO:0007669"/>
    <property type="project" value="TreeGrafter"/>
</dbReference>
<dbReference type="PANTHER" id="PTHR12436">
    <property type="entry name" value="80 KDA MCM3-ASSOCIATED PROTEIN"/>
    <property type="match status" value="1"/>
</dbReference>